<dbReference type="InterPro" id="IPR030374">
    <property type="entry name" value="PABS"/>
</dbReference>
<dbReference type="PROSITE" id="PS51006">
    <property type="entry name" value="PABS_2"/>
    <property type="match status" value="1"/>
</dbReference>
<dbReference type="CDD" id="cd02440">
    <property type="entry name" value="AdoMet_MTases"/>
    <property type="match status" value="1"/>
</dbReference>
<dbReference type="GO" id="GO:0004766">
    <property type="term" value="F:spermidine synthase activity"/>
    <property type="evidence" value="ECO:0007669"/>
    <property type="project" value="TreeGrafter"/>
</dbReference>
<dbReference type="RefSeq" id="XP_022096983.1">
    <property type="nucleotide sequence ID" value="XM_022241291.1"/>
</dbReference>
<accession>A0A8B7YUL5</accession>
<dbReference type="InterPro" id="IPR029063">
    <property type="entry name" value="SAM-dependent_MTases_sf"/>
</dbReference>
<organism evidence="6 7">
    <name type="scientific">Acanthaster planci</name>
    <name type="common">Crown-of-thorns starfish</name>
    <dbReference type="NCBI Taxonomy" id="133434"/>
    <lineage>
        <taxon>Eukaryota</taxon>
        <taxon>Metazoa</taxon>
        <taxon>Echinodermata</taxon>
        <taxon>Eleutherozoa</taxon>
        <taxon>Asterozoa</taxon>
        <taxon>Asteroidea</taxon>
        <taxon>Valvatacea</taxon>
        <taxon>Valvatida</taxon>
        <taxon>Acanthasteridae</taxon>
        <taxon>Acanthaster</taxon>
    </lineage>
</organism>
<keyword evidence="6" id="KW-1185">Reference proteome</keyword>
<evidence type="ECO:0000313" key="6">
    <source>
        <dbReference type="Proteomes" id="UP000694845"/>
    </source>
</evidence>
<dbReference type="GeneID" id="110982690"/>
<dbReference type="PANTHER" id="PTHR11558:SF11">
    <property type="entry name" value="SPERMIDINE SYNTHASE"/>
    <property type="match status" value="1"/>
</dbReference>
<feature type="active site" description="Proton acceptor" evidence="3">
    <location>
        <position position="200"/>
    </location>
</feature>
<evidence type="ECO:0000259" key="5">
    <source>
        <dbReference type="PROSITE" id="PS51006"/>
    </source>
</evidence>
<dbReference type="Proteomes" id="UP000694845">
    <property type="component" value="Unplaced"/>
</dbReference>
<dbReference type="Gene3D" id="2.30.140.10">
    <property type="entry name" value="Spermidine synthase, tetramerisation domain"/>
    <property type="match status" value="1"/>
</dbReference>
<dbReference type="InterPro" id="IPR035246">
    <property type="entry name" value="Spermidine_synt_N"/>
</dbReference>
<dbReference type="GO" id="GO:0005829">
    <property type="term" value="C:cytosol"/>
    <property type="evidence" value="ECO:0007669"/>
    <property type="project" value="TreeGrafter"/>
</dbReference>
<dbReference type="FunFam" id="3.40.50.150:FF:000013">
    <property type="entry name" value="Spermidine synthase"/>
    <property type="match status" value="1"/>
</dbReference>
<dbReference type="Pfam" id="PF01564">
    <property type="entry name" value="Spermine_synth"/>
    <property type="match status" value="1"/>
</dbReference>
<evidence type="ECO:0000256" key="4">
    <source>
        <dbReference type="RuleBase" id="RU003836"/>
    </source>
</evidence>
<dbReference type="InterPro" id="IPR001045">
    <property type="entry name" value="Spermi_synthase"/>
</dbReference>
<evidence type="ECO:0000256" key="2">
    <source>
        <dbReference type="ARBA" id="ARBA00022679"/>
    </source>
</evidence>
<dbReference type="AlphaFoldDB" id="A0A8B7YUL5"/>
<dbReference type="HAMAP" id="MF_00198">
    <property type="entry name" value="Spermidine_synth"/>
    <property type="match status" value="1"/>
</dbReference>
<dbReference type="InterPro" id="IPR037163">
    <property type="entry name" value="Spermidine_synt_N_sf"/>
</dbReference>
<dbReference type="InterPro" id="IPR030373">
    <property type="entry name" value="PABS_CS"/>
</dbReference>
<gene>
    <name evidence="7" type="primary">LOC110982690</name>
</gene>
<evidence type="ECO:0000313" key="7">
    <source>
        <dbReference type="RefSeq" id="XP_022096983.1"/>
    </source>
</evidence>
<sequence length="328" mass="37319">MGNIDVLDEGRGSEESTIVNGRDANQSFHWQATFIIGKMETGRSFMKDGWYYDVWDGQVYCHKVEEVLFRKTTKYQEVLIFKSKNSGKLLVLDGDVQCAEKDEFGYQEMIAHVPMACHPNPKKVLIVGGGDGGVIRELSKHPEVEQITLCEIDEEVIRACKEFMPSMAKGFSSSKLTVHIGDGFQFVKQHQQAFDLIINDIPDRTGANDLTSQIYSREYFGLLKAALKPNGMFISQEPSVWNDLKCVHTVMEMCSEFFSVVDYNMCMIPSFPDMQGFVMCSLDRNTNFREPLRKLDASDLKYYNSGIHRASFAVPEFARKELQGVYKL</sequence>
<dbReference type="PROSITE" id="PS01330">
    <property type="entry name" value="PABS_1"/>
    <property type="match status" value="1"/>
</dbReference>
<dbReference type="OrthoDB" id="38125at2759"/>
<keyword evidence="3" id="KW-0620">Polyamine biosynthesis</keyword>
<protein>
    <submittedName>
        <fullName evidence="7">Spermidine synthase-like isoform X1</fullName>
    </submittedName>
</protein>
<dbReference type="NCBIfam" id="TIGR00417">
    <property type="entry name" value="speE"/>
    <property type="match status" value="1"/>
</dbReference>
<proteinExistence type="inferred from homology"/>
<evidence type="ECO:0000256" key="3">
    <source>
        <dbReference type="PROSITE-ProRule" id="PRU00354"/>
    </source>
</evidence>
<name>A0A8B7YUL5_ACAPL</name>
<dbReference type="PANTHER" id="PTHR11558">
    <property type="entry name" value="SPERMIDINE/SPERMINE SYNTHASE"/>
    <property type="match status" value="1"/>
</dbReference>
<feature type="domain" description="PABS" evidence="5">
    <location>
        <begin position="48"/>
        <end position="282"/>
    </location>
</feature>
<comment type="similarity">
    <text evidence="1 4">Belongs to the spermidine/spermine synthase family.</text>
</comment>
<evidence type="ECO:0000256" key="1">
    <source>
        <dbReference type="ARBA" id="ARBA00007867"/>
    </source>
</evidence>
<dbReference type="Gene3D" id="3.40.50.150">
    <property type="entry name" value="Vaccinia Virus protein VP39"/>
    <property type="match status" value="1"/>
</dbReference>
<dbReference type="KEGG" id="aplc:110982690"/>
<dbReference type="Pfam" id="PF17284">
    <property type="entry name" value="Spermine_synt_N"/>
    <property type="match status" value="1"/>
</dbReference>
<reference evidence="7" key="1">
    <citation type="submission" date="2025-08" db="UniProtKB">
        <authorList>
            <consortium name="RefSeq"/>
        </authorList>
    </citation>
    <scope>IDENTIFICATION</scope>
</reference>
<dbReference type="GO" id="GO:0008295">
    <property type="term" value="P:spermidine biosynthetic process"/>
    <property type="evidence" value="ECO:0007669"/>
    <property type="project" value="TreeGrafter"/>
</dbReference>
<dbReference type="SUPFAM" id="SSF53335">
    <property type="entry name" value="S-adenosyl-L-methionine-dependent methyltransferases"/>
    <property type="match status" value="1"/>
</dbReference>
<keyword evidence="2 3" id="KW-0808">Transferase</keyword>